<dbReference type="InterPro" id="IPR020472">
    <property type="entry name" value="WD40_PAC1"/>
</dbReference>
<dbReference type="PROSITE" id="PS00678">
    <property type="entry name" value="WD_REPEATS_1"/>
    <property type="match status" value="9"/>
</dbReference>
<dbReference type="Gene3D" id="3.40.50.300">
    <property type="entry name" value="P-loop containing nucleotide triphosphate hydrolases"/>
    <property type="match status" value="1"/>
</dbReference>
<feature type="repeat" description="WD" evidence="3">
    <location>
        <begin position="1048"/>
        <end position="1089"/>
    </location>
</feature>
<feature type="repeat" description="WD" evidence="3">
    <location>
        <begin position="719"/>
        <end position="747"/>
    </location>
</feature>
<feature type="repeat" description="WD" evidence="3">
    <location>
        <begin position="805"/>
        <end position="837"/>
    </location>
</feature>
<dbReference type="Pfam" id="PF00931">
    <property type="entry name" value="NB-ARC"/>
    <property type="match status" value="1"/>
</dbReference>
<dbReference type="PANTHER" id="PTHR19848:SF8">
    <property type="entry name" value="F-BOX AND WD REPEAT DOMAIN CONTAINING 7"/>
    <property type="match status" value="1"/>
</dbReference>
<organism evidence="6 7">
    <name type="scientific">Adonisia turfae CCMR0081</name>
    <dbReference type="NCBI Taxonomy" id="2292702"/>
    <lineage>
        <taxon>Bacteria</taxon>
        <taxon>Bacillati</taxon>
        <taxon>Cyanobacteriota</taxon>
        <taxon>Adonisia</taxon>
        <taxon>Adonisia turfae</taxon>
    </lineage>
</organism>
<dbReference type="SUPFAM" id="SSF52540">
    <property type="entry name" value="P-loop containing nucleoside triphosphate hydrolases"/>
    <property type="match status" value="1"/>
</dbReference>
<evidence type="ECO:0000256" key="2">
    <source>
        <dbReference type="ARBA" id="ARBA00022737"/>
    </source>
</evidence>
<feature type="repeat" description="WD" evidence="3">
    <location>
        <begin position="670"/>
        <end position="711"/>
    </location>
</feature>
<dbReference type="PRINTS" id="PR00364">
    <property type="entry name" value="DISEASERSIST"/>
</dbReference>
<dbReference type="Proteomes" id="UP000481033">
    <property type="component" value="Unassembled WGS sequence"/>
</dbReference>
<sequence length="1252" mass="138633">MPRRNDGPKAYEKARRLLEVMLAYVNDEIEDCEHIRPHIEIHWKTDKCLVIKTKTRYLEALTSLESSGPALKRSDVSEAINRLKDHVGILDDYRTVTKGSELRHFALNLWYGKSQFMKSDNLQRIHEVWEANRSKKSKEVGGDITPVNLVESASLIETVKDNRPWQGASNKHSWGEAPDVSKFYGRQAELATLQTWIVDDGCRLITVLGMGGMGKSALSVKLAQQLESEFEKIIWRSLWNAPPLQTLLQDLLLILSGQQVVDINQSVDAGIVAVLKELRNCRCLVILDNFESLLQAERMQGSYCPGYEDYGHLLQSLADSPHKSCLLLTSREKPIGLSAKEGLQEPVRAFQLTGLQVVTANSILQDQQLDTTIGRQLVDQYNGNPLALKIAIATIQSLFDGNVTAFLAAETVVFGDIADLLAQQIKRLSFLERQIMEWLAICREPVSIAVLSSKLIPTVKSQALLDALTALQRRSLIERDSQSQGFTQQPVVMEYMTEQIIDQCCELIWENTVELPGLLSTLALMEADAKDYIRQTQQRVIVALIARQLKDRLGSGKVLRTRCEHILQQLHEDSRPGYAAGNLINLMQALQLDLSGYDFSGLCVWQVYLSDLALPETNFSKADLSRSVFTQTLGGFLAVAYHPGGQQLATAISNEVVVWDIGQGKQLLAGQGHTAWVMCVAYSLDGKLIATGSRDETIRLWDAETGQCMKTLPCPGSWVQTVVFSPDGQYLVSGGSDGAIRVWEVATSCCQWIWEGHCDRILALKFSADGQTLVSSSMDQATRVWDFASGDCLHTWEISINWTLAMDLSSDGSTLVTGSDGNLVKLWDLATGKCRFTLPDYRSYVWSVAFAQDGQTFLTSSDDKTIKLWDLATGDCLQTWLGHSHFVWLTRFSPDGQSVVSASNDQTVKVWDVTSGQCLQTLITYSNWLQSVAFSPDGEYLVSGGEDQQVRLWQTVTGDCIRRLSGHTNQVSSVVFSSDGRYIASGSDDATIRLWNATSGEYLRTLRGHTDGVQSVVFSSVGNILASGSYDKTVRLWDVTSGECLQILAGHLQRIKAVAFSIDGAMVASGSDDHTLKLWAVGSGACLHTLEGHGDWVLAVAFHPQQSWVASGSGDHTIKIWDIVTGECLQTLEKDSQRVRSVAFSLDGRYLASCGDDATVYLWDVETGECQRSLTEHSSAVWSVEFSPDGRYLVSCSEDETIRLWDLKTGICTKVLRPQRPYENMNITNVVGLTVAQRNTLKALGAVENASR</sequence>
<dbReference type="GO" id="GO:0043531">
    <property type="term" value="F:ADP binding"/>
    <property type="evidence" value="ECO:0007669"/>
    <property type="project" value="InterPro"/>
</dbReference>
<keyword evidence="7" id="KW-1185">Reference proteome</keyword>
<feature type="repeat" description="WD" evidence="3">
    <location>
        <begin position="838"/>
        <end position="879"/>
    </location>
</feature>
<gene>
    <name evidence="6" type="ORF">DXZ20_06770</name>
</gene>
<proteinExistence type="predicted"/>
<feature type="domain" description="NB-ARC" evidence="4">
    <location>
        <begin position="189"/>
        <end position="289"/>
    </location>
</feature>
<dbReference type="RefSeq" id="WP_163697201.1">
    <property type="nucleotide sequence ID" value="NZ_QXHD01000004.1"/>
</dbReference>
<feature type="repeat" description="WD" evidence="3">
    <location>
        <begin position="1006"/>
        <end position="1047"/>
    </location>
</feature>
<dbReference type="InterPro" id="IPR036322">
    <property type="entry name" value="WD40_repeat_dom_sf"/>
</dbReference>
<feature type="repeat" description="WD" evidence="3">
    <location>
        <begin position="922"/>
        <end position="963"/>
    </location>
</feature>
<feature type="repeat" description="WD" evidence="3">
    <location>
        <begin position="1090"/>
        <end position="1131"/>
    </location>
</feature>
<dbReference type="SUPFAM" id="SSF50978">
    <property type="entry name" value="WD40 repeat-like"/>
    <property type="match status" value="2"/>
</dbReference>
<name>A0A6M0RHP3_9CYAN</name>
<dbReference type="InterPro" id="IPR045434">
    <property type="entry name" value="EAD4"/>
</dbReference>
<dbReference type="PRINTS" id="PR00320">
    <property type="entry name" value="GPROTEINBRPT"/>
</dbReference>
<comment type="caution">
    <text evidence="6">The sequence shown here is derived from an EMBL/GenBank/DDBJ whole genome shotgun (WGS) entry which is preliminary data.</text>
</comment>
<feature type="repeat" description="WD" evidence="3">
    <location>
        <begin position="754"/>
        <end position="795"/>
    </location>
</feature>
<dbReference type="InterPro" id="IPR019775">
    <property type="entry name" value="WD40_repeat_CS"/>
</dbReference>
<evidence type="ECO:0000256" key="3">
    <source>
        <dbReference type="PROSITE-ProRule" id="PRU00221"/>
    </source>
</evidence>
<dbReference type="EMBL" id="QXHD01000004">
    <property type="protein sequence ID" value="NEZ55383.1"/>
    <property type="molecule type" value="Genomic_DNA"/>
</dbReference>
<dbReference type="InterPro" id="IPR001680">
    <property type="entry name" value="WD40_rpt"/>
</dbReference>
<dbReference type="InterPro" id="IPR027417">
    <property type="entry name" value="P-loop_NTPase"/>
</dbReference>
<dbReference type="PANTHER" id="PTHR19848">
    <property type="entry name" value="WD40 REPEAT PROTEIN"/>
    <property type="match status" value="1"/>
</dbReference>
<dbReference type="SMART" id="SM00320">
    <property type="entry name" value="WD40"/>
    <property type="match status" value="14"/>
</dbReference>
<feature type="repeat" description="WD" evidence="3">
    <location>
        <begin position="1132"/>
        <end position="1173"/>
    </location>
</feature>
<dbReference type="InterPro" id="IPR015943">
    <property type="entry name" value="WD40/YVTN_repeat-like_dom_sf"/>
</dbReference>
<dbReference type="PROSITE" id="PS50294">
    <property type="entry name" value="WD_REPEATS_REGION"/>
    <property type="match status" value="12"/>
</dbReference>
<dbReference type="Pfam" id="PF19959">
    <property type="entry name" value="EAD4"/>
    <property type="match status" value="1"/>
</dbReference>
<keyword evidence="2" id="KW-0677">Repeat</keyword>
<protein>
    <recommendedName>
        <fullName evidence="8">NACHT domain-containing protein</fullName>
    </recommendedName>
</protein>
<dbReference type="PROSITE" id="PS50231">
    <property type="entry name" value="RICIN_B_LECTIN"/>
    <property type="match status" value="1"/>
</dbReference>
<dbReference type="AlphaFoldDB" id="A0A6M0RHP3"/>
<dbReference type="InterPro" id="IPR002182">
    <property type="entry name" value="NB-ARC"/>
</dbReference>
<evidence type="ECO:0000259" key="5">
    <source>
        <dbReference type="Pfam" id="PF19959"/>
    </source>
</evidence>
<dbReference type="Gene3D" id="2.130.10.10">
    <property type="entry name" value="YVTN repeat-like/Quinoprotein amine dehydrogenase"/>
    <property type="match status" value="6"/>
</dbReference>
<feature type="domain" description="Effector-associated" evidence="5">
    <location>
        <begin position="7"/>
        <end position="130"/>
    </location>
</feature>
<reference evidence="6 7" key="1">
    <citation type="journal article" date="2020" name="Microb. Ecol.">
        <title>Ecogenomics of the Marine Benthic Filamentous Cyanobacterium Adonisia.</title>
        <authorList>
            <person name="Walter J.M."/>
            <person name="Coutinho F.H."/>
            <person name="Leomil L."/>
            <person name="Hargreaves P.I."/>
            <person name="Campeao M.E."/>
            <person name="Vieira V.V."/>
            <person name="Silva B.S."/>
            <person name="Fistarol G.O."/>
            <person name="Salomon P.S."/>
            <person name="Sawabe T."/>
            <person name="Mino S."/>
            <person name="Hosokawa M."/>
            <person name="Miyashita H."/>
            <person name="Maruyama F."/>
            <person name="van Verk M.C."/>
            <person name="Dutilh B.E."/>
            <person name="Thompson C.C."/>
            <person name="Thompson F.L."/>
        </authorList>
    </citation>
    <scope>NUCLEOTIDE SEQUENCE [LARGE SCALE GENOMIC DNA]</scope>
    <source>
        <strain evidence="6 7">CCMR0081</strain>
    </source>
</reference>
<feature type="repeat" description="WD" evidence="3">
    <location>
        <begin position="1174"/>
        <end position="1215"/>
    </location>
</feature>
<evidence type="ECO:0000256" key="1">
    <source>
        <dbReference type="ARBA" id="ARBA00022574"/>
    </source>
</evidence>
<evidence type="ECO:0000313" key="6">
    <source>
        <dbReference type="EMBL" id="NEZ55383.1"/>
    </source>
</evidence>
<evidence type="ECO:0000313" key="7">
    <source>
        <dbReference type="Proteomes" id="UP000481033"/>
    </source>
</evidence>
<dbReference type="PROSITE" id="PS50082">
    <property type="entry name" value="WD_REPEATS_2"/>
    <property type="match status" value="13"/>
</dbReference>
<feature type="repeat" description="WD" evidence="3">
    <location>
        <begin position="880"/>
        <end position="921"/>
    </location>
</feature>
<dbReference type="Pfam" id="PF00400">
    <property type="entry name" value="WD40"/>
    <property type="match status" value="13"/>
</dbReference>
<evidence type="ECO:0000259" key="4">
    <source>
        <dbReference type="Pfam" id="PF00931"/>
    </source>
</evidence>
<evidence type="ECO:0008006" key="8">
    <source>
        <dbReference type="Google" id="ProtNLM"/>
    </source>
</evidence>
<keyword evidence="1 3" id="KW-0853">WD repeat</keyword>
<accession>A0A6M0RHP3</accession>
<feature type="repeat" description="WD" evidence="3">
    <location>
        <begin position="964"/>
        <end position="1005"/>
    </location>
</feature>
<dbReference type="CDD" id="cd00200">
    <property type="entry name" value="WD40"/>
    <property type="match status" value="2"/>
</dbReference>